<evidence type="ECO:0000313" key="2">
    <source>
        <dbReference type="EMBL" id="GGO62050.1"/>
    </source>
</evidence>
<dbReference type="Proteomes" id="UP000646523">
    <property type="component" value="Unassembled WGS sequence"/>
</dbReference>
<sequence>MGFLVTETDGVPVSDRWGIGQRTTRRRATGGSALSDSGLVTRGTLLTARPTINRITAPVPHPDA</sequence>
<reference evidence="2" key="2">
    <citation type="submission" date="2020-09" db="EMBL/GenBank/DDBJ databases">
        <authorList>
            <person name="Sun Q."/>
            <person name="Zhou Y."/>
        </authorList>
    </citation>
    <scope>NUCLEOTIDE SEQUENCE</scope>
    <source>
        <strain evidence="2">CGMCC 4.7368</strain>
    </source>
</reference>
<gene>
    <name evidence="2" type="ORF">GCM10012289_05790</name>
</gene>
<accession>A0A917YNV2</accession>
<dbReference type="AlphaFoldDB" id="A0A917YNV2"/>
<dbReference type="EMBL" id="BMNH01000001">
    <property type="protein sequence ID" value="GGO62050.1"/>
    <property type="molecule type" value="Genomic_DNA"/>
</dbReference>
<evidence type="ECO:0000313" key="3">
    <source>
        <dbReference type="Proteomes" id="UP000646523"/>
    </source>
</evidence>
<evidence type="ECO:0000256" key="1">
    <source>
        <dbReference type="SAM" id="MobiDB-lite"/>
    </source>
</evidence>
<feature type="region of interest" description="Disordered" evidence="1">
    <location>
        <begin position="15"/>
        <end position="36"/>
    </location>
</feature>
<organism evidence="2 3">
    <name type="scientific">Nonomuraea cavernae</name>
    <dbReference type="NCBI Taxonomy" id="2045107"/>
    <lineage>
        <taxon>Bacteria</taxon>
        <taxon>Bacillati</taxon>
        <taxon>Actinomycetota</taxon>
        <taxon>Actinomycetes</taxon>
        <taxon>Streptosporangiales</taxon>
        <taxon>Streptosporangiaceae</taxon>
        <taxon>Nonomuraea</taxon>
    </lineage>
</organism>
<name>A0A917YNV2_9ACTN</name>
<proteinExistence type="predicted"/>
<reference evidence="2" key="1">
    <citation type="journal article" date="2014" name="Int. J. Syst. Evol. Microbiol.">
        <title>Complete genome sequence of Corynebacterium casei LMG S-19264T (=DSM 44701T), isolated from a smear-ripened cheese.</title>
        <authorList>
            <consortium name="US DOE Joint Genome Institute (JGI-PGF)"/>
            <person name="Walter F."/>
            <person name="Albersmeier A."/>
            <person name="Kalinowski J."/>
            <person name="Ruckert C."/>
        </authorList>
    </citation>
    <scope>NUCLEOTIDE SEQUENCE</scope>
    <source>
        <strain evidence="2">CGMCC 4.7368</strain>
    </source>
</reference>
<keyword evidence="3" id="KW-1185">Reference proteome</keyword>
<protein>
    <submittedName>
        <fullName evidence="2">Uncharacterized protein</fullName>
    </submittedName>
</protein>
<comment type="caution">
    <text evidence="2">The sequence shown here is derived from an EMBL/GenBank/DDBJ whole genome shotgun (WGS) entry which is preliminary data.</text>
</comment>